<gene>
    <name evidence="1" type="ORF">PLEPLA_LOCUS13881</name>
</gene>
<accession>A0A9N7U874</accession>
<evidence type="ECO:0000313" key="2">
    <source>
        <dbReference type="Proteomes" id="UP001153269"/>
    </source>
</evidence>
<dbReference type="EMBL" id="CADEAL010000847">
    <property type="protein sequence ID" value="CAB1425947.1"/>
    <property type="molecule type" value="Genomic_DNA"/>
</dbReference>
<evidence type="ECO:0000313" key="1">
    <source>
        <dbReference type="EMBL" id="CAB1425947.1"/>
    </source>
</evidence>
<keyword evidence="2" id="KW-1185">Reference proteome</keyword>
<organism evidence="1 2">
    <name type="scientific">Pleuronectes platessa</name>
    <name type="common">European plaice</name>
    <dbReference type="NCBI Taxonomy" id="8262"/>
    <lineage>
        <taxon>Eukaryota</taxon>
        <taxon>Metazoa</taxon>
        <taxon>Chordata</taxon>
        <taxon>Craniata</taxon>
        <taxon>Vertebrata</taxon>
        <taxon>Euteleostomi</taxon>
        <taxon>Actinopterygii</taxon>
        <taxon>Neopterygii</taxon>
        <taxon>Teleostei</taxon>
        <taxon>Neoteleostei</taxon>
        <taxon>Acanthomorphata</taxon>
        <taxon>Carangaria</taxon>
        <taxon>Pleuronectiformes</taxon>
        <taxon>Pleuronectoidei</taxon>
        <taxon>Pleuronectidae</taxon>
        <taxon>Pleuronectes</taxon>
    </lineage>
</organism>
<comment type="caution">
    <text evidence="1">The sequence shown here is derived from an EMBL/GenBank/DDBJ whole genome shotgun (WGS) entry which is preliminary data.</text>
</comment>
<proteinExistence type="predicted"/>
<dbReference type="Proteomes" id="UP001153269">
    <property type="component" value="Unassembled WGS sequence"/>
</dbReference>
<protein>
    <submittedName>
        <fullName evidence="1">Uncharacterized protein</fullName>
    </submittedName>
</protein>
<dbReference type="AlphaFoldDB" id="A0A9N7U874"/>
<reference evidence="1" key="1">
    <citation type="submission" date="2020-03" db="EMBL/GenBank/DDBJ databases">
        <authorList>
            <person name="Weist P."/>
        </authorList>
    </citation>
    <scope>NUCLEOTIDE SEQUENCE</scope>
</reference>
<name>A0A9N7U874_PLEPL</name>
<sequence length="148" mass="16767">MCPSRSRSLFKAAGSSLSSIPASVLSALENKFPNHHSTCRLPSFLEILFFCGRDVPVNIVKRGVAGLELLERYKWKRLFWSLGSCLWNIRFGWRLVLTGCRLLGGEESRHNTVQEATAEELKSRPRLQSLGLPTPCYGERAICLLFRR</sequence>